<dbReference type="InterPro" id="IPR015424">
    <property type="entry name" value="PyrdxlP-dep_Trfase"/>
</dbReference>
<evidence type="ECO:0000256" key="1">
    <source>
        <dbReference type="ARBA" id="ARBA00001933"/>
    </source>
</evidence>
<dbReference type="Gene3D" id="3.90.1150.10">
    <property type="entry name" value="Aspartate Aminotransferase, domain 1"/>
    <property type="match status" value="1"/>
</dbReference>
<keyword evidence="6" id="KW-1185">Reference proteome</keyword>
<dbReference type="PROSITE" id="PS00600">
    <property type="entry name" value="AA_TRANSFER_CLASS_3"/>
    <property type="match status" value="1"/>
</dbReference>
<dbReference type="OrthoDB" id="6953219at2"/>
<dbReference type="Proteomes" id="UP000234240">
    <property type="component" value="Unassembled WGS sequence"/>
</dbReference>
<dbReference type="AlphaFoldDB" id="A0A2N5EE02"/>
<accession>A0A2N5EE02</accession>
<dbReference type="Pfam" id="PF00202">
    <property type="entry name" value="Aminotran_3"/>
    <property type="match status" value="1"/>
</dbReference>
<dbReference type="GO" id="GO:0042802">
    <property type="term" value="F:identical protein binding"/>
    <property type="evidence" value="ECO:0007669"/>
    <property type="project" value="TreeGrafter"/>
</dbReference>
<reference evidence="5 6" key="1">
    <citation type="submission" date="2017-12" db="EMBL/GenBank/DDBJ databases">
        <title>Characterization of six clinical isolates of Enterochimera gen. nov., a novel genus of the Yersiniaciae family and the three species Enterochimera arupensis sp. nov., Enterochimera coloradensis sp. nov, and Enterochimera californica sp. nov.</title>
        <authorList>
            <person name="Rossi A."/>
            <person name="Fisher M."/>
        </authorList>
    </citation>
    <scope>NUCLEOTIDE SEQUENCE [LARGE SCALE GENOMIC DNA]</scope>
    <source>
        <strain evidence="6">2015-Iso6</strain>
    </source>
</reference>
<dbReference type="RefSeq" id="WP_101815188.1">
    <property type="nucleotide sequence ID" value="NZ_PJZF01000003.1"/>
</dbReference>
<keyword evidence="2" id="KW-0032">Aminotransferase</keyword>
<evidence type="ECO:0000313" key="6">
    <source>
        <dbReference type="Proteomes" id="UP000234240"/>
    </source>
</evidence>
<comment type="caution">
    <text evidence="5">The sequence shown here is derived from an EMBL/GenBank/DDBJ whole genome shotgun (WGS) entry which is preliminary data.</text>
</comment>
<evidence type="ECO:0000256" key="4">
    <source>
        <dbReference type="RuleBase" id="RU003560"/>
    </source>
</evidence>
<keyword evidence="3 4" id="KW-0663">Pyridoxal phosphate</keyword>
<dbReference type="Gene3D" id="3.40.640.10">
    <property type="entry name" value="Type I PLP-dependent aspartate aminotransferase-like (Major domain)"/>
    <property type="match status" value="1"/>
</dbReference>
<dbReference type="InterPro" id="IPR015421">
    <property type="entry name" value="PyrdxlP-dep_Trfase_major"/>
</dbReference>
<dbReference type="GO" id="GO:0030170">
    <property type="term" value="F:pyridoxal phosphate binding"/>
    <property type="evidence" value="ECO:0007669"/>
    <property type="project" value="InterPro"/>
</dbReference>
<evidence type="ECO:0000256" key="2">
    <source>
        <dbReference type="ARBA" id="ARBA00022576"/>
    </source>
</evidence>
<dbReference type="EMBL" id="PJZF01000003">
    <property type="protein sequence ID" value="PLR40775.1"/>
    <property type="molecule type" value="Genomic_DNA"/>
</dbReference>
<protein>
    <recommendedName>
        <fullName evidence="7">Aspartate aminotransferase family protein</fullName>
    </recommendedName>
</protein>
<evidence type="ECO:0008006" key="7">
    <source>
        <dbReference type="Google" id="ProtNLM"/>
    </source>
</evidence>
<dbReference type="PANTHER" id="PTHR11986">
    <property type="entry name" value="AMINOTRANSFERASE CLASS III"/>
    <property type="match status" value="1"/>
</dbReference>
<dbReference type="InterPro" id="IPR005814">
    <property type="entry name" value="Aminotrans_3"/>
</dbReference>
<organism evidence="5 6">
    <name type="scientific">Chimaeribacter californicus</name>
    <dbReference type="NCBI Taxonomy" id="2060067"/>
    <lineage>
        <taxon>Bacteria</taxon>
        <taxon>Pseudomonadati</taxon>
        <taxon>Pseudomonadota</taxon>
        <taxon>Gammaproteobacteria</taxon>
        <taxon>Enterobacterales</taxon>
        <taxon>Yersiniaceae</taxon>
        <taxon>Chimaeribacter</taxon>
    </lineage>
</organism>
<dbReference type="SUPFAM" id="SSF53383">
    <property type="entry name" value="PLP-dependent transferases"/>
    <property type="match status" value="1"/>
</dbReference>
<comment type="similarity">
    <text evidence="4">Belongs to the class-III pyridoxal-phosphate-dependent aminotransferase family.</text>
</comment>
<dbReference type="PANTHER" id="PTHR11986:SF121">
    <property type="entry name" value="BLR3010 PROTEIN"/>
    <property type="match status" value="1"/>
</dbReference>
<dbReference type="InterPro" id="IPR049704">
    <property type="entry name" value="Aminotrans_3_PPA_site"/>
</dbReference>
<evidence type="ECO:0000313" key="5">
    <source>
        <dbReference type="EMBL" id="PLR40775.1"/>
    </source>
</evidence>
<keyword evidence="2" id="KW-0808">Transferase</keyword>
<comment type="cofactor">
    <cofactor evidence="1">
        <name>pyridoxal 5'-phosphate</name>
        <dbReference type="ChEBI" id="CHEBI:597326"/>
    </cofactor>
</comment>
<name>A0A2N5EE02_9GAMM</name>
<dbReference type="GO" id="GO:0008483">
    <property type="term" value="F:transaminase activity"/>
    <property type="evidence" value="ECO:0007669"/>
    <property type="project" value="UniProtKB-KW"/>
</dbReference>
<dbReference type="InterPro" id="IPR015422">
    <property type="entry name" value="PyrdxlP-dep_Trfase_small"/>
</dbReference>
<gene>
    <name evidence="5" type="ORF">CYR55_05710</name>
</gene>
<proteinExistence type="inferred from homology"/>
<evidence type="ECO:0000256" key="3">
    <source>
        <dbReference type="ARBA" id="ARBA00022898"/>
    </source>
</evidence>
<sequence>MGALEAYSRYVNDDWLQTLAPLGDVPVFIRAAGDRLHDSQGDEWFDFIGHYGAMLFGHHHPVLQQALIAALADDLPIGAPMGITAHGAALAQQLIEKLALGDGWNNWTLTTGAEAVEGALKIAMTVTGRQKILARAGAFHGLSSLTLALNNMPFWRQGYEALVPDDGVTFFDDPQDVPALLASGEYAAVIIEPLQAIAGGRRLDAAQAEAFRMACTRTGTLFIVDEIFTGLGRCGDYSAMQALGWAIRPDIILLAKTLTGGLMPSAQLLVKQPFFHAFTGRPGCAKLIASTFSGNNLGHRVALAALQLLTDTLETPGLMARHGHFSDRLKTLAARYPRLLQGVSSLGALHFLHFTTPEAAQLSWHYLHANKILTTLCAHQPATLKLIPSLCQSDEANEALYNVIEYVCEEEGEHVR</sequence>
<dbReference type="InterPro" id="IPR050103">
    <property type="entry name" value="Class-III_PLP-dep_AT"/>
</dbReference>